<keyword evidence="3" id="KW-0418">Kinase</keyword>
<keyword evidence="4" id="KW-1185">Reference proteome</keyword>
<organism evidence="3 4">
    <name type="scientific">Gigaspora rosea</name>
    <dbReference type="NCBI Taxonomy" id="44941"/>
    <lineage>
        <taxon>Eukaryota</taxon>
        <taxon>Fungi</taxon>
        <taxon>Fungi incertae sedis</taxon>
        <taxon>Mucoromycota</taxon>
        <taxon>Glomeromycotina</taxon>
        <taxon>Glomeromycetes</taxon>
        <taxon>Diversisporales</taxon>
        <taxon>Gigasporaceae</taxon>
        <taxon>Gigaspora</taxon>
    </lineage>
</organism>
<dbReference type="STRING" id="44941.A0A397VSM8"/>
<gene>
    <name evidence="3" type="ORF">C2G38_2281243</name>
</gene>
<dbReference type="Proteomes" id="UP000266673">
    <property type="component" value="Unassembled WGS sequence"/>
</dbReference>
<dbReference type="OrthoDB" id="4062651at2759"/>
<evidence type="ECO:0000256" key="1">
    <source>
        <dbReference type="PROSITE-ProRule" id="PRU10141"/>
    </source>
</evidence>
<dbReference type="InterPro" id="IPR011009">
    <property type="entry name" value="Kinase-like_dom_sf"/>
</dbReference>
<evidence type="ECO:0000313" key="3">
    <source>
        <dbReference type="EMBL" id="RIB24792.1"/>
    </source>
</evidence>
<keyword evidence="1" id="KW-0547">Nucleotide-binding</keyword>
<dbReference type="InterPro" id="IPR001245">
    <property type="entry name" value="Ser-Thr/Tyr_kinase_cat_dom"/>
</dbReference>
<accession>A0A397VSM8</accession>
<dbReference type="Gene3D" id="1.10.510.10">
    <property type="entry name" value="Transferase(Phosphotransferase) domain 1"/>
    <property type="match status" value="1"/>
</dbReference>
<dbReference type="InterPro" id="IPR000719">
    <property type="entry name" value="Prot_kinase_dom"/>
</dbReference>
<feature type="binding site" evidence="1">
    <location>
        <position position="55"/>
    </location>
    <ligand>
        <name>ATP</name>
        <dbReference type="ChEBI" id="CHEBI:30616"/>
    </ligand>
</feature>
<dbReference type="PRINTS" id="PR00109">
    <property type="entry name" value="TYRKINASE"/>
</dbReference>
<dbReference type="GO" id="GO:0004674">
    <property type="term" value="F:protein serine/threonine kinase activity"/>
    <property type="evidence" value="ECO:0007669"/>
    <property type="project" value="TreeGrafter"/>
</dbReference>
<dbReference type="PANTHER" id="PTHR44329">
    <property type="entry name" value="SERINE/THREONINE-PROTEIN KINASE TNNI3K-RELATED"/>
    <property type="match status" value="1"/>
</dbReference>
<keyword evidence="3" id="KW-0808">Transferase</keyword>
<dbReference type="InterPro" id="IPR051681">
    <property type="entry name" value="Ser/Thr_Kinases-Pseudokinases"/>
</dbReference>
<dbReference type="SUPFAM" id="SSF56112">
    <property type="entry name" value="Protein kinase-like (PK-like)"/>
    <property type="match status" value="1"/>
</dbReference>
<reference evidence="3 4" key="1">
    <citation type="submission" date="2018-06" db="EMBL/GenBank/DDBJ databases">
        <title>Comparative genomics reveals the genomic features of Rhizophagus irregularis, R. cerebriforme, R. diaphanum and Gigaspora rosea, and their symbiotic lifestyle signature.</title>
        <authorList>
            <person name="Morin E."/>
            <person name="San Clemente H."/>
            <person name="Chen E.C.H."/>
            <person name="De La Providencia I."/>
            <person name="Hainaut M."/>
            <person name="Kuo A."/>
            <person name="Kohler A."/>
            <person name="Murat C."/>
            <person name="Tang N."/>
            <person name="Roy S."/>
            <person name="Loubradou J."/>
            <person name="Henrissat B."/>
            <person name="Grigoriev I.V."/>
            <person name="Corradi N."/>
            <person name="Roux C."/>
            <person name="Martin F.M."/>
        </authorList>
    </citation>
    <scope>NUCLEOTIDE SEQUENCE [LARGE SCALE GENOMIC DNA]</scope>
    <source>
        <strain evidence="3 4">DAOM 194757</strain>
    </source>
</reference>
<dbReference type="PROSITE" id="PS00107">
    <property type="entry name" value="PROTEIN_KINASE_ATP"/>
    <property type="match status" value="1"/>
</dbReference>
<name>A0A397VSM8_9GLOM</name>
<feature type="domain" description="Protein kinase" evidence="2">
    <location>
        <begin position="26"/>
        <end position="285"/>
    </location>
</feature>
<keyword evidence="1" id="KW-0067">ATP-binding</keyword>
<dbReference type="AlphaFoldDB" id="A0A397VSM8"/>
<protein>
    <submittedName>
        <fullName evidence="3">Kinase-like domain-containing protein</fullName>
    </submittedName>
</protein>
<evidence type="ECO:0000313" key="4">
    <source>
        <dbReference type="Proteomes" id="UP000266673"/>
    </source>
</evidence>
<evidence type="ECO:0000259" key="2">
    <source>
        <dbReference type="PROSITE" id="PS50011"/>
    </source>
</evidence>
<sequence length="349" mass="40264">MANSSQEWLEKAISEGHINKLDYNKFTYCSKIGDGGFGTVSKYEWKECELTIALKCLKADSNINKDIIQEFIDELMLLRKVCYHPHVIQFYGVTKVSSGFYMVLQFADGGNLREYLRRSFIQLQWTNKLCIAKEIAHGLMFLHNHDIVHRDLHSKNILIHQERAMIADFGLAKQMEEPSMASNSIICGMPAYTEPNCFVNNKYKRDKKSDIYSFGVILWEISSGKPPYQDLSIFMLGAHILEGNREKPIKDTPPQYVNLYEQCWDKDPTVRPEIETIFKTLKQLISKEKSIQNNNLTEYIDFNEGLSSDISDIRDYAIRSDSHASSLYLPDTINIGFSNIDCQKVRLLR</sequence>
<proteinExistence type="predicted"/>
<comment type="caution">
    <text evidence="3">The sequence shown here is derived from an EMBL/GenBank/DDBJ whole genome shotgun (WGS) entry which is preliminary data.</text>
</comment>
<dbReference type="EMBL" id="QKWP01000201">
    <property type="protein sequence ID" value="RIB24792.1"/>
    <property type="molecule type" value="Genomic_DNA"/>
</dbReference>
<dbReference type="GO" id="GO:0005524">
    <property type="term" value="F:ATP binding"/>
    <property type="evidence" value="ECO:0007669"/>
    <property type="project" value="UniProtKB-UniRule"/>
</dbReference>
<dbReference type="PROSITE" id="PS50011">
    <property type="entry name" value="PROTEIN_KINASE_DOM"/>
    <property type="match status" value="1"/>
</dbReference>
<dbReference type="Pfam" id="PF07714">
    <property type="entry name" value="PK_Tyr_Ser-Thr"/>
    <property type="match status" value="1"/>
</dbReference>
<dbReference type="InterPro" id="IPR017441">
    <property type="entry name" value="Protein_kinase_ATP_BS"/>
</dbReference>